<evidence type="ECO:0000256" key="2">
    <source>
        <dbReference type="ARBA" id="ARBA00006810"/>
    </source>
</evidence>
<keyword evidence="9 11" id="KW-0472">Membrane</keyword>
<sequence>MIALALPAETGSGGGFVAPKPEDLHLPELIPWGAASGTGFGKQMLVMLLSAAIVSIFFVIASRRGNLVPGRLQFIGESAYGFVRNSIGKDIIGEKEFKPWVPLLTALFFFILVNNLMGSIPVIQLPAFSYVGSAYAMAGMVYLTWIILGFKRHGAGFMKQMLVPGGVPKPLLIVVIPLEFISNFFVRPLTHSMRLFATMLAGHMIIAICAAGTEFLFLEADGILKGLGALTLVGGIAMFLFEVFIQVLQAYVFTLLTAVYIQGSLVQEH</sequence>
<evidence type="ECO:0000313" key="13">
    <source>
        <dbReference type="EMBL" id="OMH24087.1"/>
    </source>
</evidence>
<comment type="similarity">
    <text evidence="2 11 12">Belongs to the ATPase A chain family.</text>
</comment>
<dbReference type="PRINTS" id="PR00123">
    <property type="entry name" value="ATPASEA"/>
</dbReference>
<proteinExistence type="inferred from homology"/>
<dbReference type="Proteomes" id="UP000187085">
    <property type="component" value="Unassembled WGS sequence"/>
</dbReference>
<evidence type="ECO:0000256" key="8">
    <source>
        <dbReference type="ARBA" id="ARBA00023065"/>
    </source>
</evidence>
<dbReference type="CDD" id="cd00310">
    <property type="entry name" value="ATP-synt_Fo_a_6"/>
    <property type="match status" value="1"/>
</dbReference>
<organism evidence="13 14">
    <name type="scientific">Tersicoccus phoenicis</name>
    <dbReference type="NCBI Taxonomy" id="554083"/>
    <lineage>
        <taxon>Bacteria</taxon>
        <taxon>Bacillati</taxon>
        <taxon>Actinomycetota</taxon>
        <taxon>Actinomycetes</taxon>
        <taxon>Micrococcales</taxon>
        <taxon>Micrococcaceae</taxon>
        <taxon>Tersicoccus</taxon>
    </lineage>
</organism>
<dbReference type="PANTHER" id="PTHR11410">
    <property type="entry name" value="ATP SYNTHASE SUBUNIT A"/>
    <property type="match status" value="1"/>
</dbReference>
<dbReference type="InterPro" id="IPR045083">
    <property type="entry name" value="ATP_synth_F0_asu_bact/mt"/>
</dbReference>
<dbReference type="HAMAP" id="MF_01393">
    <property type="entry name" value="ATP_synth_a_bact"/>
    <property type="match status" value="1"/>
</dbReference>
<keyword evidence="5 11" id="KW-0812">Transmembrane</keyword>
<evidence type="ECO:0000313" key="14">
    <source>
        <dbReference type="Proteomes" id="UP000187085"/>
    </source>
</evidence>
<dbReference type="OrthoDB" id="9809130at2"/>
<keyword evidence="8 11" id="KW-0406">Ion transport</keyword>
<dbReference type="GO" id="GO:0005886">
    <property type="term" value="C:plasma membrane"/>
    <property type="evidence" value="ECO:0007669"/>
    <property type="project" value="UniProtKB-SubCell"/>
</dbReference>
<evidence type="ECO:0000256" key="3">
    <source>
        <dbReference type="ARBA" id="ARBA00022448"/>
    </source>
</evidence>
<feature type="transmembrane region" description="Helical" evidence="11">
    <location>
        <begin position="230"/>
        <end position="261"/>
    </location>
</feature>
<feature type="transmembrane region" description="Helical" evidence="11">
    <location>
        <begin position="195"/>
        <end position="218"/>
    </location>
</feature>
<dbReference type="InterPro" id="IPR035908">
    <property type="entry name" value="F0_ATP_A_sf"/>
</dbReference>
<dbReference type="NCBIfam" id="TIGR01131">
    <property type="entry name" value="ATP_synt_6_or_A"/>
    <property type="match status" value="1"/>
</dbReference>
<dbReference type="InterPro" id="IPR000568">
    <property type="entry name" value="ATP_synth_F0_asu"/>
</dbReference>
<evidence type="ECO:0000256" key="11">
    <source>
        <dbReference type="HAMAP-Rule" id="MF_01393"/>
    </source>
</evidence>
<dbReference type="GO" id="GO:0046933">
    <property type="term" value="F:proton-transporting ATP synthase activity, rotational mechanism"/>
    <property type="evidence" value="ECO:0007669"/>
    <property type="project" value="UniProtKB-UniRule"/>
</dbReference>
<protein>
    <recommendedName>
        <fullName evidence="11 12">ATP synthase subunit a</fullName>
    </recommendedName>
    <alternativeName>
        <fullName evidence="11">ATP synthase F0 sector subunit a</fullName>
    </alternativeName>
    <alternativeName>
        <fullName evidence="11">F-ATPase subunit 6</fullName>
    </alternativeName>
</protein>
<comment type="function">
    <text evidence="11 12">Key component of the proton channel; it plays a direct role in the translocation of protons across the membrane.</text>
</comment>
<evidence type="ECO:0000256" key="12">
    <source>
        <dbReference type="RuleBase" id="RU000483"/>
    </source>
</evidence>
<keyword evidence="6 11" id="KW-0375">Hydrogen ion transport</keyword>
<dbReference type="EMBL" id="MRDE01000064">
    <property type="protein sequence ID" value="OMH24087.1"/>
    <property type="molecule type" value="Genomic_DNA"/>
</dbReference>
<dbReference type="Gene3D" id="1.20.120.220">
    <property type="entry name" value="ATP synthase, F0 complex, subunit A"/>
    <property type="match status" value="1"/>
</dbReference>
<evidence type="ECO:0000256" key="10">
    <source>
        <dbReference type="ARBA" id="ARBA00023310"/>
    </source>
</evidence>
<dbReference type="Pfam" id="PF00119">
    <property type="entry name" value="ATP-synt_A"/>
    <property type="match status" value="1"/>
</dbReference>
<keyword evidence="7 11" id="KW-1133">Transmembrane helix</keyword>
<keyword evidence="11" id="KW-1003">Cell membrane</keyword>
<dbReference type="GO" id="GO:0045259">
    <property type="term" value="C:proton-transporting ATP synthase complex"/>
    <property type="evidence" value="ECO:0007669"/>
    <property type="project" value="UniProtKB-KW"/>
</dbReference>
<reference evidence="13 14" key="1">
    <citation type="submission" date="2016-12" db="EMBL/GenBank/DDBJ databases">
        <title>Draft genome of Tersicoccus phoenicis 1P05MA.</title>
        <authorList>
            <person name="Nakajima Y."/>
            <person name="Yoshizawa S."/>
            <person name="Nakamura K."/>
            <person name="Ogura Y."/>
            <person name="Hayashi T."/>
            <person name="Kogure K."/>
        </authorList>
    </citation>
    <scope>NUCLEOTIDE SEQUENCE [LARGE SCALE GENOMIC DNA]</scope>
    <source>
        <strain evidence="13 14">1p05MA</strain>
    </source>
</reference>
<evidence type="ECO:0000256" key="5">
    <source>
        <dbReference type="ARBA" id="ARBA00022692"/>
    </source>
</evidence>
<comment type="subcellular location">
    <subcellularLocation>
        <location evidence="11 12">Cell membrane</location>
        <topology evidence="11 12">Multi-pass membrane protein</topology>
    </subcellularLocation>
    <subcellularLocation>
        <location evidence="1">Membrane</location>
        <topology evidence="1">Multi-pass membrane protein</topology>
    </subcellularLocation>
</comment>
<gene>
    <name evidence="11" type="primary">atpB</name>
    <name evidence="13" type="ORF">BKD30_09220</name>
</gene>
<keyword evidence="10 11" id="KW-0066">ATP synthesis</keyword>
<accession>A0A1R1L976</accession>
<evidence type="ECO:0000256" key="7">
    <source>
        <dbReference type="ARBA" id="ARBA00022989"/>
    </source>
</evidence>
<evidence type="ECO:0000256" key="6">
    <source>
        <dbReference type="ARBA" id="ARBA00022781"/>
    </source>
</evidence>
<dbReference type="RefSeq" id="WP_076704181.1">
    <property type="nucleotide sequence ID" value="NZ_MRDE01000064.1"/>
</dbReference>
<evidence type="ECO:0000256" key="1">
    <source>
        <dbReference type="ARBA" id="ARBA00004141"/>
    </source>
</evidence>
<dbReference type="SUPFAM" id="SSF81336">
    <property type="entry name" value="F1F0 ATP synthase subunit A"/>
    <property type="match status" value="1"/>
</dbReference>
<feature type="transmembrane region" description="Helical" evidence="11">
    <location>
        <begin position="44"/>
        <end position="61"/>
    </location>
</feature>
<feature type="transmembrane region" description="Helical" evidence="11">
    <location>
        <begin position="100"/>
        <end position="123"/>
    </location>
</feature>
<evidence type="ECO:0000256" key="4">
    <source>
        <dbReference type="ARBA" id="ARBA00022547"/>
    </source>
</evidence>
<keyword evidence="14" id="KW-1185">Reference proteome</keyword>
<name>A0A1R1L976_9MICC</name>
<keyword evidence="4 11" id="KW-0138">CF(0)</keyword>
<keyword evidence="3 11" id="KW-0813">Transport</keyword>
<dbReference type="PANTHER" id="PTHR11410:SF0">
    <property type="entry name" value="ATP SYNTHASE SUBUNIT A"/>
    <property type="match status" value="1"/>
</dbReference>
<comment type="caution">
    <text evidence="13">The sequence shown here is derived from an EMBL/GenBank/DDBJ whole genome shotgun (WGS) entry which is preliminary data.</text>
</comment>
<dbReference type="STRING" id="554083.BKD30_09220"/>
<dbReference type="AlphaFoldDB" id="A0A1R1L976"/>
<feature type="transmembrane region" description="Helical" evidence="11">
    <location>
        <begin position="129"/>
        <end position="150"/>
    </location>
</feature>
<evidence type="ECO:0000256" key="9">
    <source>
        <dbReference type="ARBA" id="ARBA00023136"/>
    </source>
</evidence>